<dbReference type="AlphaFoldDB" id="A0A0M2RFW3"/>
<dbReference type="SUPFAM" id="SSF53850">
    <property type="entry name" value="Periplasmic binding protein-like II"/>
    <property type="match status" value="1"/>
</dbReference>
<protein>
    <recommendedName>
        <fullName evidence="1">Solute-binding protein family 3/N-terminal domain-containing protein</fullName>
    </recommendedName>
</protein>
<sequence length="259" mass="29232">MLAKNYEDCELVVSMKLCGYGVVVFLLLSMFSGAVHSQNIYTENFPPYNYQVDGKLVGLSSKIIQKMADEIGAEPSISLLPWSRAYKFAKERKNSGIFSIVRVPPREADFQWVGPIETVNMGIYTSELNAIEYSGGNETRLEQARQAASIGVQRGGAAEKILMSMGFKNLYHSATTRKAILRLIDHRYELLALDENYVEYILKAENIPLSRIRRVADIGEFNLYLAFSNSTPIDVVEKWQQALDTIKSRSQLENDELTN</sequence>
<dbReference type="STRING" id="1549748.WH95_04020"/>
<feature type="domain" description="Solute-binding protein family 3/N-terminal" evidence="1">
    <location>
        <begin position="42"/>
        <end position="251"/>
    </location>
</feature>
<reference evidence="2 3" key="1">
    <citation type="submission" date="2015-03" db="EMBL/GenBank/DDBJ databases">
        <title>Genome sequence of Kiloniella sp. P1-1, isolated from the gut microflora of Pacific white shrimp, Penaeus vannamei.</title>
        <authorList>
            <person name="Shao Z."/>
            <person name="Wang L."/>
            <person name="Li X."/>
        </authorList>
    </citation>
    <scope>NUCLEOTIDE SEQUENCE [LARGE SCALE GENOMIC DNA]</scope>
    <source>
        <strain evidence="2 3">P1-1</strain>
    </source>
</reference>
<accession>A0A0M2RFW3</accession>
<dbReference type="PANTHER" id="PTHR38834">
    <property type="entry name" value="PERIPLASMIC SUBSTRATE BINDING PROTEIN FAMILY 3"/>
    <property type="match status" value="1"/>
</dbReference>
<dbReference type="Proteomes" id="UP000034491">
    <property type="component" value="Unassembled WGS sequence"/>
</dbReference>
<proteinExistence type="predicted"/>
<evidence type="ECO:0000313" key="3">
    <source>
        <dbReference type="Proteomes" id="UP000034491"/>
    </source>
</evidence>
<dbReference type="InterPro" id="IPR001638">
    <property type="entry name" value="Solute-binding_3/MltF_N"/>
</dbReference>
<name>A0A0M2RFW3_9PROT</name>
<dbReference type="PANTHER" id="PTHR38834:SF3">
    <property type="entry name" value="SOLUTE-BINDING PROTEIN FAMILY 3_N-TERMINAL DOMAIN-CONTAINING PROTEIN"/>
    <property type="match status" value="1"/>
</dbReference>
<dbReference type="EMBL" id="LANI01000002">
    <property type="protein sequence ID" value="KKJ78453.1"/>
    <property type="molecule type" value="Genomic_DNA"/>
</dbReference>
<keyword evidence="3" id="KW-1185">Reference proteome</keyword>
<evidence type="ECO:0000313" key="2">
    <source>
        <dbReference type="EMBL" id="KKJ78453.1"/>
    </source>
</evidence>
<dbReference type="Gene3D" id="3.40.190.10">
    <property type="entry name" value="Periplasmic binding protein-like II"/>
    <property type="match status" value="2"/>
</dbReference>
<dbReference type="Pfam" id="PF00497">
    <property type="entry name" value="SBP_bac_3"/>
    <property type="match status" value="1"/>
</dbReference>
<comment type="caution">
    <text evidence="2">The sequence shown here is derived from an EMBL/GenBank/DDBJ whole genome shotgun (WGS) entry which is preliminary data.</text>
</comment>
<organism evidence="2 3">
    <name type="scientific">Kiloniella litopenaei</name>
    <dbReference type="NCBI Taxonomy" id="1549748"/>
    <lineage>
        <taxon>Bacteria</taxon>
        <taxon>Pseudomonadati</taxon>
        <taxon>Pseudomonadota</taxon>
        <taxon>Alphaproteobacteria</taxon>
        <taxon>Rhodospirillales</taxon>
        <taxon>Kiloniellaceae</taxon>
        <taxon>Kiloniella</taxon>
    </lineage>
</organism>
<evidence type="ECO:0000259" key="1">
    <source>
        <dbReference type="Pfam" id="PF00497"/>
    </source>
</evidence>
<gene>
    <name evidence="2" type="ORF">WH95_04020</name>
</gene>